<keyword evidence="8" id="KW-1185">Reference proteome</keyword>
<dbReference type="PANTHER" id="PTHR44688:SF16">
    <property type="entry name" value="DNA-BINDING TRANSCRIPTIONAL ACTIVATOR DEVR_DOSR"/>
    <property type="match status" value="1"/>
</dbReference>
<evidence type="ECO:0000259" key="4">
    <source>
        <dbReference type="PROSITE" id="PS50043"/>
    </source>
</evidence>
<evidence type="ECO:0000256" key="1">
    <source>
        <dbReference type="ARBA" id="ARBA00023015"/>
    </source>
</evidence>
<evidence type="ECO:0000313" key="7">
    <source>
        <dbReference type="Proteomes" id="UP000255168"/>
    </source>
</evidence>
<name>A0A375H8T8_9BURK</name>
<evidence type="ECO:0000313" key="8">
    <source>
        <dbReference type="Proteomes" id="UP000256710"/>
    </source>
</evidence>
<dbReference type="InterPro" id="IPR000792">
    <property type="entry name" value="Tscrpt_reg_LuxR_C"/>
</dbReference>
<dbReference type="GO" id="GO:0003677">
    <property type="term" value="F:DNA binding"/>
    <property type="evidence" value="ECO:0007669"/>
    <property type="project" value="UniProtKB-KW"/>
</dbReference>
<feature type="domain" description="HTH luxR-type" evidence="4">
    <location>
        <begin position="167"/>
        <end position="232"/>
    </location>
</feature>
<organism evidence="6 7">
    <name type="scientific">Cupriavidus neocaledonicus</name>
    <dbReference type="NCBI Taxonomy" id="1040979"/>
    <lineage>
        <taxon>Bacteria</taxon>
        <taxon>Pseudomonadati</taxon>
        <taxon>Pseudomonadota</taxon>
        <taxon>Betaproteobacteria</taxon>
        <taxon>Burkholderiales</taxon>
        <taxon>Burkholderiaceae</taxon>
        <taxon>Cupriavidus</taxon>
    </lineage>
</organism>
<dbReference type="Pfam" id="PF00196">
    <property type="entry name" value="GerE"/>
    <property type="match status" value="1"/>
</dbReference>
<reference evidence="7 8" key="1">
    <citation type="submission" date="2018-01" db="EMBL/GenBank/DDBJ databases">
        <authorList>
            <person name="Clerissi C."/>
        </authorList>
    </citation>
    <scope>NUCLEOTIDE SEQUENCE [LARGE SCALE GENOMIC DNA]</scope>
    <source>
        <strain evidence="5">Cupriavidus taiwanensis STM 6082</strain>
        <strain evidence="6">Cupriavidus taiwanensis STM 6160</strain>
    </source>
</reference>
<keyword evidence="1" id="KW-0805">Transcription regulation</keyword>
<dbReference type="EMBL" id="OFTC01000006">
    <property type="protein sequence ID" value="SOZ34875.1"/>
    <property type="molecule type" value="Genomic_DNA"/>
</dbReference>
<dbReference type="SMART" id="SM00421">
    <property type="entry name" value="HTH_LUXR"/>
    <property type="match status" value="1"/>
</dbReference>
<evidence type="ECO:0000313" key="5">
    <source>
        <dbReference type="EMBL" id="SOZ34875.1"/>
    </source>
</evidence>
<dbReference type="GO" id="GO:0006355">
    <property type="term" value="P:regulation of DNA-templated transcription"/>
    <property type="evidence" value="ECO:0007669"/>
    <property type="project" value="InterPro"/>
</dbReference>
<dbReference type="Gene3D" id="1.10.10.10">
    <property type="entry name" value="Winged helix-like DNA-binding domain superfamily/Winged helix DNA-binding domain"/>
    <property type="match status" value="1"/>
</dbReference>
<gene>
    <name evidence="5" type="ORF">CBM2605_A140105</name>
    <name evidence="6" type="ORF">CBM2607_11587</name>
</gene>
<sequence length="235" mass="25633">MHNTQTPSSLLELYALAADAEVRRAGDRLLGWLAGHICFDAAWFGRSTLEAGLLAPHDSHIRGLDPDFVADWRRVRHVDPVAPAAMRRPGCGIAMKIDELPLSSLRAFGEDHRIGGVLGVVLHTSASPWWTHLALYRREPAAYCARDQALLELLTPHASALDLRRPKDAALALLSPREAEVARLFGMGQSYKAVARALGSSPATVRHHLRQAYAKLGITSKVQMARLVCGQATEA</sequence>
<dbReference type="InterPro" id="IPR036388">
    <property type="entry name" value="WH-like_DNA-bd_sf"/>
</dbReference>
<dbReference type="EMBL" id="LT984806">
    <property type="protein sequence ID" value="SPD46647.1"/>
    <property type="molecule type" value="Genomic_DNA"/>
</dbReference>
<dbReference type="AlphaFoldDB" id="A0A375H8T8"/>
<dbReference type="CDD" id="cd06170">
    <property type="entry name" value="LuxR_C_like"/>
    <property type="match status" value="1"/>
</dbReference>
<dbReference type="RefSeq" id="WP_018004400.1">
    <property type="nucleotide sequence ID" value="NZ_AQUR01000076.1"/>
</dbReference>
<evidence type="ECO:0000313" key="6">
    <source>
        <dbReference type="EMBL" id="SPD46647.1"/>
    </source>
</evidence>
<dbReference type="InterPro" id="IPR016032">
    <property type="entry name" value="Sig_transdc_resp-reg_C-effctor"/>
</dbReference>
<dbReference type="Proteomes" id="UP000256710">
    <property type="component" value="Unassembled WGS sequence"/>
</dbReference>
<proteinExistence type="predicted"/>
<dbReference type="PRINTS" id="PR00038">
    <property type="entry name" value="HTHLUXR"/>
</dbReference>
<dbReference type="Proteomes" id="UP000255168">
    <property type="component" value="Chromosome I"/>
</dbReference>
<dbReference type="PANTHER" id="PTHR44688">
    <property type="entry name" value="DNA-BINDING TRANSCRIPTIONAL ACTIVATOR DEVR_DOSR"/>
    <property type="match status" value="1"/>
</dbReference>
<protein>
    <recommendedName>
        <fullName evidence="4">HTH luxR-type domain-containing protein</fullName>
    </recommendedName>
</protein>
<accession>A0A375H8T8</accession>
<evidence type="ECO:0000256" key="3">
    <source>
        <dbReference type="ARBA" id="ARBA00023163"/>
    </source>
</evidence>
<dbReference type="PROSITE" id="PS50043">
    <property type="entry name" value="HTH_LUXR_2"/>
    <property type="match status" value="1"/>
</dbReference>
<keyword evidence="3" id="KW-0804">Transcription</keyword>
<evidence type="ECO:0000256" key="2">
    <source>
        <dbReference type="ARBA" id="ARBA00023125"/>
    </source>
</evidence>
<dbReference type="SUPFAM" id="SSF46894">
    <property type="entry name" value="C-terminal effector domain of the bipartite response regulators"/>
    <property type="match status" value="1"/>
</dbReference>
<keyword evidence="2" id="KW-0238">DNA-binding</keyword>